<name>A0A1B6CD28_9HEMI</name>
<keyword evidence="2" id="KW-0645">Protease</keyword>
<protein>
    <recommendedName>
        <fullName evidence="6">Pyroglutamyl-peptidase I</fullName>
    </recommendedName>
</protein>
<gene>
    <name evidence="5" type="ORF">g.5879</name>
</gene>
<evidence type="ECO:0000256" key="3">
    <source>
        <dbReference type="ARBA" id="ARBA00022801"/>
    </source>
</evidence>
<proteinExistence type="inferred from homology"/>
<dbReference type="Gene3D" id="3.40.630.20">
    <property type="entry name" value="Peptidase C15, pyroglutamyl peptidase I-like"/>
    <property type="match status" value="1"/>
</dbReference>
<accession>A0A1B6CD28</accession>
<dbReference type="Pfam" id="PF01470">
    <property type="entry name" value="Peptidase_C15"/>
    <property type="match status" value="1"/>
</dbReference>
<comment type="similarity">
    <text evidence="1">Belongs to the peptidase C15 family.</text>
</comment>
<evidence type="ECO:0008006" key="6">
    <source>
        <dbReference type="Google" id="ProtNLM"/>
    </source>
</evidence>
<sequence length="109" mass="12694">MATQCAEPEFQIYSEPKRVLVTGFAPFDIHKVNASWESVKLLKESDLEKDLNVELVIEEIPVVYDVVEETIPSLWRKHNPLKNVQHALVTRGWMKNRQYQAVEKVVYVL</sequence>
<evidence type="ECO:0000256" key="4">
    <source>
        <dbReference type="ARBA" id="ARBA00022807"/>
    </source>
</evidence>
<reference evidence="5" key="1">
    <citation type="submission" date="2015-12" db="EMBL/GenBank/DDBJ databases">
        <title>De novo transcriptome assembly of four potential Pierce s Disease insect vectors from Arizona vineyards.</title>
        <authorList>
            <person name="Tassone E.E."/>
        </authorList>
    </citation>
    <scope>NUCLEOTIDE SEQUENCE</scope>
</reference>
<keyword evidence="3" id="KW-0378">Hydrolase</keyword>
<dbReference type="InterPro" id="IPR016125">
    <property type="entry name" value="Peptidase_C15-like"/>
</dbReference>
<dbReference type="AlphaFoldDB" id="A0A1B6CD28"/>
<keyword evidence="4" id="KW-0788">Thiol protease</keyword>
<organism evidence="5">
    <name type="scientific">Clastoptera arizonana</name>
    <name type="common">Arizona spittle bug</name>
    <dbReference type="NCBI Taxonomy" id="38151"/>
    <lineage>
        <taxon>Eukaryota</taxon>
        <taxon>Metazoa</taxon>
        <taxon>Ecdysozoa</taxon>
        <taxon>Arthropoda</taxon>
        <taxon>Hexapoda</taxon>
        <taxon>Insecta</taxon>
        <taxon>Pterygota</taxon>
        <taxon>Neoptera</taxon>
        <taxon>Paraneoptera</taxon>
        <taxon>Hemiptera</taxon>
        <taxon>Auchenorrhyncha</taxon>
        <taxon>Cercopoidea</taxon>
        <taxon>Clastopteridae</taxon>
        <taxon>Clastoptera</taxon>
    </lineage>
</organism>
<evidence type="ECO:0000313" key="5">
    <source>
        <dbReference type="EMBL" id="JAS11353.1"/>
    </source>
</evidence>
<dbReference type="GO" id="GO:0008234">
    <property type="term" value="F:cysteine-type peptidase activity"/>
    <property type="evidence" value="ECO:0007669"/>
    <property type="project" value="UniProtKB-KW"/>
</dbReference>
<evidence type="ECO:0000256" key="2">
    <source>
        <dbReference type="ARBA" id="ARBA00022670"/>
    </source>
</evidence>
<dbReference type="GO" id="GO:0006508">
    <property type="term" value="P:proteolysis"/>
    <property type="evidence" value="ECO:0007669"/>
    <property type="project" value="UniProtKB-KW"/>
</dbReference>
<dbReference type="SUPFAM" id="SSF53182">
    <property type="entry name" value="Pyrrolidone carboxyl peptidase (pyroglutamate aminopeptidase)"/>
    <property type="match status" value="1"/>
</dbReference>
<dbReference type="EMBL" id="GEDC01025945">
    <property type="protein sequence ID" value="JAS11353.1"/>
    <property type="molecule type" value="Transcribed_RNA"/>
</dbReference>
<dbReference type="InterPro" id="IPR036440">
    <property type="entry name" value="Peptidase_C15-like_sf"/>
</dbReference>
<evidence type="ECO:0000256" key="1">
    <source>
        <dbReference type="ARBA" id="ARBA00006641"/>
    </source>
</evidence>